<sequence>MQLLKRYILQLNSLKHEYTFQIYLLFDFLSYTLIEKYMNLQKQLAMHFQSNQSNLMVLQASAQSYLYLVYQNTHQLVFKTNLYVVSLIKYIFPYQQTNFPILEREEHSKFYLSSKS</sequence>
<gene>
    <name evidence="1" type="ORF">TTHERM_000885799</name>
</gene>
<dbReference type="KEGG" id="tet:TTHERM_000885799"/>
<dbReference type="EMBL" id="GG662856">
    <property type="protein sequence ID" value="EWS76609.1"/>
    <property type="molecule type" value="Genomic_DNA"/>
</dbReference>
<dbReference type="InParanoid" id="W7XLN7"/>
<evidence type="ECO:0000313" key="2">
    <source>
        <dbReference type="Proteomes" id="UP000009168"/>
    </source>
</evidence>
<dbReference type="AlphaFoldDB" id="W7XLN7"/>
<protein>
    <submittedName>
        <fullName evidence="1">Uncharacterized protein</fullName>
    </submittedName>
</protein>
<accession>W7XLN7</accession>
<dbReference type="Proteomes" id="UP000009168">
    <property type="component" value="Unassembled WGS sequence"/>
</dbReference>
<evidence type="ECO:0000313" key="1">
    <source>
        <dbReference type="EMBL" id="EWS76609.1"/>
    </source>
</evidence>
<reference evidence="2" key="1">
    <citation type="journal article" date="2006" name="PLoS Biol.">
        <title>Macronuclear genome sequence of the ciliate Tetrahymena thermophila, a model eukaryote.</title>
        <authorList>
            <person name="Eisen J.A."/>
            <person name="Coyne R.S."/>
            <person name="Wu M."/>
            <person name="Wu D."/>
            <person name="Thiagarajan M."/>
            <person name="Wortman J.R."/>
            <person name="Badger J.H."/>
            <person name="Ren Q."/>
            <person name="Amedeo P."/>
            <person name="Jones K.M."/>
            <person name="Tallon L.J."/>
            <person name="Delcher A.L."/>
            <person name="Salzberg S.L."/>
            <person name="Silva J.C."/>
            <person name="Haas B.J."/>
            <person name="Majoros W.H."/>
            <person name="Farzad M."/>
            <person name="Carlton J.M."/>
            <person name="Smith R.K. Jr."/>
            <person name="Garg J."/>
            <person name="Pearlman R.E."/>
            <person name="Karrer K.M."/>
            <person name="Sun L."/>
            <person name="Manning G."/>
            <person name="Elde N.C."/>
            <person name="Turkewitz A.P."/>
            <person name="Asai D.J."/>
            <person name="Wilkes D.E."/>
            <person name="Wang Y."/>
            <person name="Cai H."/>
            <person name="Collins K."/>
            <person name="Stewart B.A."/>
            <person name="Lee S.R."/>
            <person name="Wilamowska K."/>
            <person name="Weinberg Z."/>
            <person name="Ruzzo W.L."/>
            <person name="Wloga D."/>
            <person name="Gaertig J."/>
            <person name="Frankel J."/>
            <person name="Tsao C.-C."/>
            <person name="Gorovsky M.A."/>
            <person name="Keeling P.J."/>
            <person name="Waller R.F."/>
            <person name="Patron N.J."/>
            <person name="Cherry J.M."/>
            <person name="Stover N.A."/>
            <person name="Krieger C.J."/>
            <person name="del Toro C."/>
            <person name="Ryder H.F."/>
            <person name="Williamson S.C."/>
            <person name="Barbeau R.A."/>
            <person name="Hamilton E.P."/>
            <person name="Orias E."/>
        </authorList>
    </citation>
    <scope>NUCLEOTIDE SEQUENCE [LARGE SCALE GENOMIC DNA]</scope>
    <source>
        <strain evidence="2">SB210</strain>
    </source>
</reference>
<dbReference type="GeneID" id="24440997"/>
<proteinExistence type="predicted"/>
<organism evidence="1 2">
    <name type="scientific">Tetrahymena thermophila (strain SB210)</name>
    <dbReference type="NCBI Taxonomy" id="312017"/>
    <lineage>
        <taxon>Eukaryota</taxon>
        <taxon>Sar</taxon>
        <taxon>Alveolata</taxon>
        <taxon>Ciliophora</taxon>
        <taxon>Intramacronucleata</taxon>
        <taxon>Oligohymenophorea</taxon>
        <taxon>Hymenostomatida</taxon>
        <taxon>Tetrahymenina</taxon>
        <taxon>Tetrahymenidae</taxon>
        <taxon>Tetrahymena</taxon>
    </lineage>
</organism>
<dbReference type="RefSeq" id="XP_012650895.1">
    <property type="nucleotide sequence ID" value="XM_012795441.1"/>
</dbReference>
<name>W7XLN7_TETTS</name>
<keyword evidence="2" id="KW-1185">Reference proteome</keyword>